<dbReference type="InterPro" id="IPR023210">
    <property type="entry name" value="NADP_OxRdtase_dom"/>
</dbReference>
<dbReference type="InterPro" id="IPR020471">
    <property type="entry name" value="AKR"/>
</dbReference>
<dbReference type="AlphaFoldDB" id="A0AAV5AKT5"/>
<evidence type="ECO:0000256" key="1">
    <source>
        <dbReference type="ARBA" id="ARBA00023002"/>
    </source>
</evidence>
<dbReference type="PROSITE" id="PS00062">
    <property type="entry name" value="ALDOKETO_REDUCTASE_2"/>
    <property type="match status" value="1"/>
</dbReference>
<gene>
    <name evidence="6" type="ORF">Clacol_008000</name>
</gene>
<accession>A0AAV5AKT5</accession>
<dbReference type="EMBL" id="BPWL01000009">
    <property type="protein sequence ID" value="GJJ13744.1"/>
    <property type="molecule type" value="Genomic_DNA"/>
</dbReference>
<dbReference type="FunFam" id="3.20.20.100:FF:000002">
    <property type="entry name" value="2,5-diketo-D-gluconic acid reductase A"/>
    <property type="match status" value="1"/>
</dbReference>
<reference evidence="6" key="1">
    <citation type="submission" date="2021-10" db="EMBL/GenBank/DDBJ databases">
        <title>De novo Genome Assembly of Clathrus columnatus (Basidiomycota, Fungi) Using Illumina and Nanopore Sequence Data.</title>
        <authorList>
            <person name="Ogiso-Tanaka E."/>
            <person name="Itagaki H."/>
            <person name="Hosoya T."/>
            <person name="Hosaka K."/>
        </authorList>
    </citation>
    <scope>NUCLEOTIDE SEQUENCE</scope>
    <source>
        <strain evidence="6">MO-923</strain>
    </source>
</reference>
<keyword evidence="7" id="KW-1185">Reference proteome</keyword>
<evidence type="ECO:0000259" key="5">
    <source>
        <dbReference type="Pfam" id="PF00248"/>
    </source>
</evidence>
<evidence type="ECO:0000313" key="6">
    <source>
        <dbReference type="EMBL" id="GJJ13744.1"/>
    </source>
</evidence>
<keyword evidence="1" id="KW-0560">Oxidoreductase</keyword>
<evidence type="ECO:0000313" key="7">
    <source>
        <dbReference type="Proteomes" id="UP001050691"/>
    </source>
</evidence>
<evidence type="ECO:0000256" key="4">
    <source>
        <dbReference type="PIRSR" id="PIRSR000097-3"/>
    </source>
</evidence>
<dbReference type="Gene3D" id="3.20.20.100">
    <property type="entry name" value="NADP-dependent oxidoreductase domain"/>
    <property type="match status" value="1"/>
</dbReference>
<dbReference type="Proteomes" id="UP001050691">
    <property type="component" value="Unassembled WGS sequence"/>
</dbReference>
<dbReference type="InterPro" id="IPR018170">
    <property type="entry name" value="Aldo/ket_reductase_CS"/>
</dbReference>
<feature type="binding site" evidence="3">
    <location>
        <position position="134"/>
    </location>
    <ligand>
        <name>substrate</name>
    </ligand>
</feature>
<feature type="active site" description="Proton donor" evidence="2">
    <location>
        <position position="72"/>
    </location>
</feature>
<dbReference type="Pfam" id="PF00248">
    <property type="entry name" value="Aldo_ket_red"/>
    <property type="match status" value="1"/>
</dbReference>
<protein>
    <recommendedName>
        <fullName evidence="5">NADP-dependent oxidoreductase domain-containing protein</fullName>
    </recommendedName>
</protein>
<feature type="domain" description="NADP-dependent oxidoreductase" evidence="5">
    <location>
        <begin position="67"/>
        <end position="289"/>
    </location>
</feature>
<dbReference type="CDD" id="cd19071">
    <property type="entry name" value="AKR_AKR1-5-like"/>
    <property type="match status" value="1"/>
</dbReference>
<dbReference type="PRINTS" id="PR00069">
    <property type="entry name" value="ALDKETRDTASE"/>
</dbReference>
<comment type="caution">
    <text evidence="6">The sequence shown here is derived from an EMBL/GenBank/DDBJ whole genome shotgun (WGS) entry which is preliminary data.</text>
</comment>
<organism evidence="6 7">
    <name type="scientific">Clathrus columnatus</name>
    <dbReference type="NCBI Taxonomy" id="1419009"/>
    <lineage>
        <taxon>Eukaryota</taxon>
        <taxon>Fungi</taxon>
        <taxon>Dikarya</taxon>
        <taxon>Basidiomycota</taxon>
        <taxon>Agaricomycotina</taxon>
        <taxon>Agaricomycetes</taxon>
        <taxon>Phallomycetidae</taxon>
        <taxon>Phallales</taxon>
        <taxon>Clathraceae</taxon>
        <taxon>Clathrus</taxon>
    </lineage>
</organism>
<dbReference type="GO" id="GO:0016616">
    <property type="term" value="F:oxidoreductase activity, acting on the CH-OH group of donors, NAD or NADP as acceptor"/>
    <property type="evidence" value="ECO:0007669"/>
    <property type="project" value="UniProtKB-ARBA"/>
</dbReference>
<dbReference type="PANTHER" id="PTHR43827:SF13">
    <property type="entry name" value="ALDO_KETO REDUCTASE FAMILY PROTEIN"/>
    <property type="match status" value="1"/>
</dbReference>
<dbReference type="InterPro" id="IPR036812">
    <property type="entry name" value="NAD(P)_OxRdtase_dom_sf"/>
</dbReference>
<evidence type="ECO:0000256" key="3">
    <source>
        <dbReference type="PIRSR" id="PIRSR000097-2"/>
    </source>
</evidence>
<name>A0AAV5AKT5_9AGAM</name>
<proteinExistence type="predicted"/>
<evidence type="ECO:0000256" key="2">
    <source>
        <dbReference type="PIRSR" id="PIRSR000097-1"/>
    </source>
</evidence>
<feature type="site" description="Lowers pKa of active site Tyr" evidence="4">
    <location>
        <position position="102"/>
    </location>
</feature>
<dbReference type="PANTHER" id="PTHR43827">
    <property type="entry name" value="2,5-DIKETO-D-GLUCONIC ACID REDUCTASE"/>
    <property type="match status" value="1"/>
</dbReference>
<dbReference type="PIRSF" id="PIRSF000097">
    <property type="entry name" value="AKR"/>
    <property type="match status" value="1"/>
</dbReference>
<dbReference type="SUPFAM" id="SSF51430">
    <property type="entry name" value="NAD(P)-linked oxidoreductase"/>
    <property type="match status" value="1"/>
</dbReference>
<sequence>MIPWKRLPPPSAHSRSLLFKLFANMSTKADLNIASRIKFKKVDIFLKGVYEMTEAEAERSVFNALEDTAEWYENERGVGKGVRRFLTAHPDIPRSDLFIETKLKTNRGYEQAKKSFSKSLRNLGLEYVDMYLIHSPLGGPQMREESWKALLDLKESGTVRSIGVSNYGTHHMAQITTKRPQEEWPSINQVDVHPFMRHQDIVDFCGEHGILIQTWGPLARGMRFNHPRIKEIADKKGKSPAQIFLRWNIQKGHAPIPKSVRKDRIIENSSIFDWELSDEDMNYLEDLNEDLVTDWDVTMVD</sequence>